<sequence length="287" mass="32691">MYGISILFFIYMYVVLLLNPRWYWTINFLEKYLKRAETSQSSIFTTVATVRKATHCGSSTGSLFLRLGCVAFGVTGVVYYAFLVFLCTADRGCTPFATTLDICAVVFIFTQMHFIFCNSKVYLCQNLSITGHHTAARFGTMHLIAANLWTWIRYVLMEEGVMEREVRSGILAPQRGVPAKSLQGKIERFLVGYYREVFHAINNRTEPAMDEEMVDAFGHREVNFVKGCRAAECILGRRFYTVLMFGEPTYVYAGSLSEVMFTAIVEYSLIAAAVMYIVWRNIGKARH</sequence>
<evidence type="ECO:0000256" key="8">
    <source>
        <dbReference type="ARBA" id="ARBA00023065"/>
    </source>
</evidence>
<dbReference type="EMBL" id="UYYB01018611">
    <property type="protein sequence ID" value="VDM71047.1"/>
    <property type="molecule type" value="Genomic_DNA"/>
</dbReference>
<accession>A0A3P7J3V7</accession>
<keyword evidence="13" id="KW-1185">Reference proteome</keyword>
<evidence type="ECO:0000313" key="12">
    <source>
        <dbReference type="EMBL" id="VDM71047.1"/>
    </source>
</evidence>
<evidence type="ECO:0000256" key="9">
    <source>
        <dbReference type="ARBA" id="ARBA00023136"/>
    </source>
</evidence>
<organism evidence="12 13">
    <name type="scientific">Strongylus vulgaris</name>
    <name type="common">Blood worm</name>
    <dbReference type="NCBI Taxonomy" id="40348"/>
    <lineage>
        <taxon>Eukaryota</taxon>
        <taxon>Metazoa</taxon>
        <taxon>Ecdysozoa</taxon>
        <taxon>Nematoda</taxon>
        <taxon>Chromadorea</taxon>
        <taxon>Rhabditida</taxon>
        <taxon>Rhabditina</taxon>
        <taxon>Rhabditomorpha</taxon>
        <taxon>Strongyloidea</taxon>
        <taxon>Strongylidae</taxon>
        <taxon>Strongylus</taxon>
    </lineage>
</organism>
<evidence type="ECO:0000256" key="4">
    <source>
        <dbReference type="ARBA" id="ARBA00022475"/>
    </source>
</evidence>
<evidence type="ECO:0000256" key="5">
    <source>
        <dbReference type="ARBA" id="ARBA00022692"/>
    </source>
</evidence>
<dbReference type="Pfam" id="PF03189">
    <property type="entry name" value="Otopetrin"/>
    <property type="match status" value="1"/>
</dbReference>
<dbReference type="InterPro" id="IPR004878">
    <property type="entry name" value="Otopetrin"/>
</dbReference>
<feature type="transmembrane region" description="Helical" evidence="11">
    <location>
        <begin position="138"/>
        <end position="156"/>
    </location>
</feature>
<gene>
    <name evidence="12" type="ORF">SVUK_LOCUS6045</name>
</gene>
<evidence type="ECO:0000256" key="3">
    <source>
        <dbReference type="ARBA" id="ARBA00022448"/>
    </source>
</evidence>
<keyword evidence="9 11" id="KW-0472">Membrane</keyword>
<keyword evidence="3" id="KW-0813">Transport</keyword>
<feature type="transmembrane region" description="Helical" evidence="11">
    <location>
        <begin position="6"/>
        <end position="24"/>
    </location>
</feature>
<reference evidence="12 13" key="1">
    <citation type="submission" date="2018-11" db="EMBL/GenBank/DDBJ databases">
        <authorList>
            <consortium name="Pathogen Informatics"/>
        </authorList>
    </citation>
    <scope>NUCLEOTIDE SEQUENCE [LARGE SCALE GENOMIC DNA]</scope>
</reference>
<dbReference type="PANTHER" id="PTHR21522:SF33">
    <property type="entry name" value="OTOPETRIN-2"/>
    <property type="match status" value="1"/>
</dbReference>
<evidence type="ECO:0000256" key="6">
    <source>
        <dbReference type="ARBA" id="ARBA00022781"/>
    </source>
</evidence>
<comment type="subcellular location">
    <subcellularLocation>
        <location evidence="1">Cell membrane</location>
        <topology evidence="1">Multi-pass membrane protein</topology>
    </subcellularLocation>
</comment>
<evidence type="ECO:0000313" key="13">
    <source>
        <dbReference type="Proteomes" id="UP000270094"/>
    </source>
</evidence>
<comment type="similarity">
    <text evidence="2">Belongs to the otopetrin family.</text>
</comment>
<keyword evidence="5 11" id="KW-0812">Transmembrane</keyword>
<feature type="transmembrane region" description="Helical" evidence="11">
    <location>
        <begin position="96"/>
        <end position="117"/>
    </location>
</feature>
<evidence type="ECO:0000256" key="2">
    <source>
        <dbReference type="ARBA" id="ARBA00006513"/>
    </source>
</evidence>
<name>A0A3P7J3V7_STRVU</name>
<dbReference type="AlphaFoldDB" id="A0A3P7J3V7"/>
<feature type="transmembrane region" description="Helical" evidence="11">
    <location>
        <begin position="63"/>
        <end position="84"/>
    </location>
</feature>
<keyword evidence="8" id="KW-0406">Ion transport</keyword>
<keyword evidence="6" id="KW-0375">Hydrogen ion transport</keyword>
<evidence type="ECO:0000256" key="11">
    <source>
        <dbReference type="SAM" id="Phobius"/>
    </source>
</evidence>
<proteinExistence type="inferred from homology"/>
<evidence type="ECO:0000256" key="1">
    <source>
        <dbReference type="ARBA" id="ARBA00004651"/>
    </source>
</evidence>
<feature type="non-terminal residue" evidence="12">
    <location>
        <position position="287"/>
    </location>
</feature>
<dbReference type="Proteomes" id="UP000270094">
    <property type="component" value="Unassembled WGS sequence"/>
</dbReference>
<keyword evidence="7 11" id="KW-1133">Transmembrane helix</keyword>
<dbReference type="GO" id="GO:0005886">
    <property type="term" value="C:plasma membrane"/>
    <property type="evidence" value="ECO:0007669"/>
    <property type="project" value="UniProtKB-SubCell"/>
</dbReference>
<feature type="transmembrane region" description="Helical" evidence="11">
    <location>
        <begin position="259"/>
        <end position="279"/>
    </location>
</feature>
<protein>
    <submittedName>
        <fullName evidence="12">Uncharacterized protein</fullName>
    </submittedName>
</protein>
<keyword evidence="10" id="KW-0407">Ion channel</keyword>
<evidence type="ECO:0000256" key="10">
    <source>
        <dbReference type="ARBA" id="ARBA00023303"/>
    </source>
</evidence>
<keyword evidence="4" id="KW-1003">Cell membrane</keyword>
<dbReference type="OrthoDB" id="6429739at2759"/>
<evidence type="ECO:0000256" key="7">
    <source>
        <dbReference type="ARBA" id="ARBA00022989"/>
    </source>
</evidence>
<dbReference type="PANTHER" id="PTHR21522">
    <property type="entry name" value="PROTON CHANNEL OTOP"/>
    <property type="match status" value="1"/>
</dbReference>
<dbReference type="GO" id="GO:0015252">
    <property type="term" value="F:proton channel activity"/>
    <property type="evidence" value="ECO:0007669"/>
    <property type="project" value="InterPro"/>
</dbReference>